<evidence type="ECO:0000313" key="8">
    <source>
        <dbReference type="Proteomes" id="UP001197247"/>
    </source>
</evidence>
<feature type="transmembrane region" description="Helical" evidence="6">
    <location>
        <begin position="245"/>
        <end position="262"/>
    </location>
</feature>
<feature type="transmembrane region" description="Helical" evidence="6">
    <location>
        <begin position="456"/>
        <end position="477"/>
    </location>
</feature>
<name>A0ABS5TEE0_9ACTN</name>
<keyword evidence="8" id="KW-1185">Reference proteome</keyword>
<gene>
    <name evidence="7" type="ORF">KIH74_11050</name>
</gene>
<organism evidence="7 8">
    <name type="scientific">Kineosporia corallincola</name>
    <dbReference type="NCBI Taxonomy" id="2835133"/>
    <lineage>
        <taxon>Bacteria</taxon>
        <taxon>Bacillati</taxon>
        <taxon>Actinomycetota</taxon>
        <taxon>Actinomycetes</taxon>
        <taxon>Kineosporiales</taxon>
        <taxon>Kineosporiaceae</taxon>
        <taxon>Kineosporia</taxon>
    </lineage>
</organism>
<feature type="transmembrane region" description="Helical" evidence="6">
    <location>
        <begin position="12"/>
        <end position="33"/>
    </location>
</feature>
<evidence type="ECO:0000313" key="7">
    <source>
        <dbReference type="EMBL" id="MBT0769460.1"/>
    </source>
</evidence>
<evidence type="ECO:0000256" key="1">
    <source>
        <dbReference type="ARBA" id="ARBA00004651"/>
    </source>
</evidence>
<protein>
    <submittedName>
        <fullName evidence="7">Lipopolysaccharide biosynthesis protein</fullName>
    </submittedName>
</protein>
<dbReference type="RefSeq" id="WP_214155762.1">
    <property type="nucleotide sequence ID" value="NZ_JAHBAY010000004.1"/>
</dbReference>
<evidence type="ECO:0000256" key="2">
    <source>
        <dbReference type="ARBA" id="ARBA00022475"/>
    </source>
</evidence>
<dbReference type="InterPro" id="IPR050833">
    <property type="entry name" value="Poly_Biosynth_Transport"/>
</dbReference>
<comment type="caution">
    <text evidence="7">The sequence shown here is derived from an EMBL/GenBank/DDBJ whole genome shotgun (WGS) entry which is preliminary data.</text>
</comment>
<dbReference type="EMBL" id="JAHBAY010000004">
    <property type="protein sequence ID" value="MBT0769460.1"/>
    <property type="molecule type" value="Genomic_DNA"/>
</dbReference>
<comment type="subcellular location">
    <subcellularLocation>
        <location evidence="1">Cell membrane</location>
        <topology evidence="1">Multi-pass membrane protein</topology>
    </subcellularLocation>
</comment>
<accession>A0ABS5TEE0</accession>
<evidence type="ECO:0000256" key="5">
    <source>
        <dbReference type="ARBA" id="ARBA00023136"/>
    </source>
</evidence>
<feature type="transmembrane region" description="Helical" evidence="6">
    <location>
        <begin position="117"/>
        <end position="143"/>
    </location>
</feature>
<keyword evidence="4 6" id="KW-1133">Transmembrane helix</keyword>
<feature type="transmembrane region" description="Helical" evidence="6">
    <location>
        <begin position="394"/>
        <end position="418"/>
    </location>
</feature>
<dbReference type="Proteomes" id="UP001197247">
    <property type="component" value="Unassembled WGS sequence"/>
</dbReference>
<proteinExistence type="predicted"/>
<reference evidence="7 8" key="1">
    <citation type="submission" date="2021-05" db="EMBL/GenBank/DDBJ databases">
        <title>Kineosporia and Streptomyces sp. nov. two new marine actinobacteria isolated from Coral.</title>
        <authorList>
            <person name="Buangrab K."/>
            <person name="Sutthacheep M."/>
            <person name="Yeemin T."/>
            <person name="Harunari E."/>
            <person name="Igarashi Y."/>
            <person name="Kanchanasin P."/>
            <person name="Tanasupawat S."/>
            <person name="Phongsopitanun W."/>
        </authorList>
    </citation>
    <scope>NUCLEOTIDE SEQUENCE [LARGE SCALE GENOMIC DNA]</scope>
    <source>
        <strain evidence="7 8">J2-2</strain>
    </source>
</reference>
<dbReference type="PANTHER" id="PTHR30250:SF26">
    <property type="entry name" value="PSMA PROTEIN"/>
    <property type="match status" value="1"/>
</dbReference>
<feature type="transmembrane region" description="Helical" evidence="6">
    <location>
        <begin position="39"/>
        <end position="62"/>
    </location>
</feature>
<evidence type="ECO:0000256" key="6">
    <source>
        <dbReference type="SAM" id="Phobius"/>
    </source>
</evidence>
<evidence type="ECO:0000256" key="3">
    <source>
        <dbReference type="ARBA" id="ARBA00022692"/>
    </source>
</evidence>
<feature type="transmembrane region" description="Helical" evidence="6">
    <location>
        <begin position="268"/>
        <end position="285"/>
    </location>
</feature>
<feature type="transmembrane region" description="Helical" evidence="6">
    <location>
        <begin position="369"/>
        <end position="388"/>
    </location>
</feature>
<dbReference type="PANTHER" id="PTHR30250">
    <property type="entry name" value="PST FAMILY PREDICTED COLANIC ACID TRANSPORTER"/>
    <property type="match status" value="1"/>
</dbReference>
<feature type="transmembrane region" description="Helical" evidence="6">
    <location>
        <begin position="155"/>
        <end position="173"/>
    </location>
</feature>
<feature type="transmembrane region" description="Helical" evidence="6">
    <location>
        <begin position="306"/>
        <end position="331"/>
    </location>
</feature>
<feature type="transmembrane region" description="Helical" evidence="6">
    <location>
        <begin position="179"/>
        <end position="202"/>
    </location>
</feature>
<keyword evidence="3 6" id="KW-0812">Transmembrane</keyword>
<dbReference type="Pfam" id="PF13440">
    <property type="entry name" value="Polysacc_synt_3"/>
    <property type="match status" value="1"/>
</dbReference>
<evidence type="ECO:0000256" key="4">
    <source>
        <dbReference type="ARBA" id="ARBA00022989"/>
    </source>
</evidence>
<keyword evidence="2" id="KW-1003">Cell membrane</keyword>
<feature type="transmembrane region" description="Helical" evidence="6">
    <location>
        <begin position="83"/>
        <end position="105"/>
    </location>
</feature>
<keyword evidence="5 6" id="KW-0472">Membrane</keyword>
<sequence>MNGRVYRNIGWNGLFLLVQTALALAVVPLLLHGVGEAGFGVYSFFLALLAASTLIQAGLDLAMSRSVARFRGDGDRDRLHAELSFGYAFALVAGFVEAGTVLGLTHFTSLVNEQNTAVTGALSLVFAASLIITGPLSVALAVLSGLERFMIRNTIQILPVAAGLVAALALQIWDAGELGIVVYAASVEITRVLAYLGNLFWVNRLLPHLSGLAARGLYRRDVIAFQAKQLGNQLADYLFYTSDRLILQGVAGAVVVAHYAIAERPNTLAQAVISTPLVAIVPSMVTALASGDRDYLRRMLTSGTRLYLWVTLPVLMAMLVSAPDLITLWVGEGYDDSARIAQVFVICMLAAGPFKIYSHYRLAEGTNGFMTVAKLSFAPLNAVTSYFLAVQWGLIGVVVPTAVFYAVIYPGLWIASMIRRGELLPYARTCARPMLAACLSLVVMASLEALLSGPGLLAAVGTAGLNVVLSLLIFAFAGGGLRALRTRADVNVVEIPDPSPVKV</sequence>
<feature type="transmembrane region" description="Helical" evidence="6">
    <location>
        <begin position="337"/>
        <end position="357"/>
    </location>
</feature>
<feature type="transmembrane region" description="Helical" evidence="6">
    <location>
        <begin position="430"/>
        <end position="450"/>
    </location>
</feature>